<sequence length="102" mass="10873">MSLVESLGAASQTRSATATAMSERLAQSQVQSAAPAVAKTELRSAVQQSTATSTTRIMLESPPKEAAPPRRSLPVGTSTAAYLIEMRLSQELAQLQEEQKKE</sequence>
<keyword evidence="3" id="KW-1185">Reference proteome</keyword>
<dbReference type="AlphaFoldDB" id="A0A1H3IGC2"/>
<proteinExistence type="predicted"/>
<dbReference type="EMBL" id="FNPR01000001">
    <property type="protein sequence ID" value="SDY26740.1"/>
    <property type="molecule type" value="Genomic_DNA"/>
</dbReference>
<evidence type="ECO:0000256" key="1">
    <source>
        <dbReference type="SAM" id="MobiDB-lite"/>
    </source>
</evidence>
<feature type="compositionally biased region" description="Low complexity" evidence="1">
    <location>
        <begin position="9"/>
        <end position="21"/>
    </location>
</feature>
<feature type="region of interest" description="Disordered" evidence="1">
    <location>
        <begin position="1"/>
        <end position="21"/>
    </location>
</feature>
<organism evidence="2 3">
    <name type="scientific">Lentibacter algarum</name>
    <dbReference type="NCBI Taxonomy" id="576131"/>
    <lineage>
        <taxon>Bacteria</taxon>
        <taxon>Pseudomonadati</taxon>
        <taxon>Pseudomonadota</taxon>
        <taxon>Alphaproteobacteria</taxon>
        <taxon>Rhodobacterales</taxon>
        <taxon>Roseobacteraceae</taxon>
        <taxon>Lentibacter</taxon>
    </lineage>
</organism>
<feature type="compositionally biased region" description="Low complexity" evidence="1">
    <location>
        <begin position="44"/>
        <end position="55"/>
    </location>
</feature>
<name>A0A1H3IGC2_9RHOB</name>
<dbReference type="RefSeq" id="WP_089888400.1">
    <property type="nucleotide sequence ID" value="NZ_CALJFH010000030.1"/>
</dbReference>
<evidence type="ECO:0000313" key="3">
    <source>
        <dbReference type="Proteomes" id="UP000199026"/>
    </source>
</evidence>
<evidence type="ECO:0000313" key="2">
    <source>
        <dbReference type="EMBL" id="SDY26740.1"/>
    </source>
</evidence>
<feature type="region of interest" description="Disordered" evidence="1">
    <location>
        <begin position="44"/>
        <end position="74"/>
    </location>
</feature>
<dbReference type="Proteomes" id="UP000199026">
    <property type="component" value="Unassembled WGS sequence"/>
</dbReference>
<gene>
    <name evidence="2" type="ORF">SAMN05444486_1011058</name>
</gene>
<accession>A0A1H3IGC2</accession>
<dbReference type="GeneID" id="78123842"/>
<protein>
    <submittedName>
        <fullName evidence="2">Uncharacterized protein</fullName>
    </submittedName>
</protein>
<reference evidence="2 3" key="1">
    <citation type="submission" date="2016-10" db="EMBL/GenBank/DDBJ databases">
        <authorList>
            <person name="de Groot N.N."/>
        </authorList>
    </citation>
    <scope>NUCLEOTIDE SEQUENCE [LARGE SCALE GENOMIC DNA]</scope>
    <source>
        <strain evidence="2 3">DSM 24677</strain>
    </source>
</reference>